<evidence type="ECO:0000256" key="1">
    <source>
        <dbReference type="SAM" id="Phobius"/>
    </source>
</evidence>
<keyword evidence="1" id="KW-1133">Transmembrane helix</keyword>
<protein>
    <submittedName>
        <fullName evidence="2">Uncharacterized protein</fullName>
    </submittedName>
</protein>
<feature type="non-terminal residue" evidence="2">
    <location>
        <position position="1"/>
    </location>
</feature>
<organism evidence="2">
    <name type="scientific">marine sediment metagenome</name>
    <dbReference type="NCBI Taxonomy" id="412755"/>
    <lineage>
        <taxon>unclassified sequences</taxon>
        <taxon>metagenomes</taxon>
        <taxon>ecological metagenomes</taxon>
    </lineage>
</organism>
<proteinExistence type="predicted"/>
<keyword evidence="1" id="KW-0472">Membrane</keyword>
<dbReference type="EMBL" id="LAZR01049791">
    <property type="protein sequence ID" value="KKK88810.1"/>
    <property type="molecule type" value="Genomic_DNA"/>
</dbReference>
<feature type="transmembrane region" description="Helical" evidence="1">
    <location>
        <begin position="17"/>
        <end position="35"/>
    </location>
</feature>
<feature type="transmembrane region" description="Helical" evidence="1">
    <location>
        <begin position="55"/>
        <end position="74"/>
    </location>
</feature>
<sequence>LIFMASNETFDTSESKIAVSLLLIWAFSIVGWLNTGIPISDSGGLVVLSQFSNQYGIAIISTGAGIFFIGRRIFT</sequence>
<keyword evidence="1" id="KW-0812">Transmembrane</keyword>
<evidence type="ECO:0000313" key="2">
    <source>
        <dbReference type="EMBL" id="KKK88810.1"/>
    </source>
</evidence>
<reference evidence="2" key="1">
    <citation type="journal article" date="2015" name="Nature">
        <title>Complex archaea that bridge the gap between prokaryotes and eukaryotes.</title>
        <authorList>
            <person name="Spang A."/>
            <person name="Saw J.H."/>
            <person name="Jorgensen S.L."/>
            <person name="Zaremba-Niedzwiedzka K."/>
            <person name="Martijn J."/>
            <person name="Lind A.E."/>
            <person name="van Eijk R."/>
            <person name="Schleper C."/>
            <person name="Guy L."/>
            <person name="Ettema T.J."/>
        </authorList>
    </citation>
    <scope>NUCLEOTIDE SEQUENCE</scope>
</reference>
<comment type="caution">
    <text evidence="2">The sequence shown here is derived from an EMBL/GenBank/DDBJ whole genome shotgun (WGS) entry which is preliminary data.</text>
</comment>
<name>A0A0F8ZS84_9ZZZZ</name>
<gene>
    <name evidence="2" type="ORF">LCGC14_2739390</name>
</gene>
<accession>A0A0F8ZS84</accession>
<dbReference type="AlphaFoldDB" id="A0A0F8ZS84"/>